<dbReference type="Gene3D" id="1.10.10.60">
    <property type="entry name" value="Homeodomain-like"/>
    <property type="match status" value="1"/>
</dbReference>
<dbReference type="InterPro" id="IPR009057">
    <property type="entry name" value="Homeodomain-like_sf"/>
</dbReference>
<dbReference type="PANTHER" id="PTHR30055:SF234">
    <property type="entry name" value="HTH-TYPE TRANSCRIPTIONAL REGULATOR BETI"/>
    <property type="match status" value="1"/>
</dbReference>
<dbReference type="RefSeq" id="WP_163898567.1">
    <property type="nucleotide sequence ID" value="NZ_AP022599.1"/>
</dbReference>
<dbReference type="EMBL" id="AP022599">
    <property type="protein sequence ID" value="BBY80245.1"/>
    <property type="molecule type" value="Genomic_DNA"/>
</dbReference>
<dbReference type="SUPFAM" id="SSF48498">
    <property type="entry name" value="Tetracyclin repressor-like, C-terminal domain"/>
    <property type="match status" value="1"/>
</dbReference>
<dbReference type="PANTHER" id="PTHR30055">
    <property type="entry name" value="HTH-TYPE TRANSCRIPTIONAL REGULATOR RUTR"/>
    <property type="match status" value="1"/>
</dbReference>
<keyword evidence="2 4" id="KW-0238">DNA-binding</keyword>
<sequence>MSTNYDGGRASRSRGRPRLEINRDAVADAVAELFAEGGIEAVSIADTAEKLSVSRATLYRTVPTKEDLLGILFERSTRELTERADAVLADIVEPGEQLVELIKLQSEAAIQMRSYMPVFFGGGGLPPDVFMRWRRWSKQFEKRWSGVVEACMDEGRLDKTDPVVATRLILGMIIWVSRWYRPSEKITADQIADAAITLLRLKVAKP</sequence>
<dbReference type="SUPFAM" id="SSF46689">
    <property type="entry name" value="Homeodomain-like"/>
    <property type="match status" value="1"/>
</dbReference>
<evidence type="ECO:0000259" key="5">
    <source>
        <dbReference type="PROSITE" id="PS50977"/>
    </source>
</evidence>
<dbReference type="GO" id="GO:0000976">
    <property type="term" value="F:transcription cis-regulatory region binding"/>
    <property type="evidence" value="ECO:0007669"/>
    <property type="project" value="TreeGrafter"/>
</dbReference>
<dbReference type="AlphaFoldDB" id="A0A7I7UG68"/>
<proteinExistence type="predicted"/>
<dbReference type="InterPro" id="IPR036271">
    <property type="entry name" value="Tet_transcr_reg_TetR-rel_C_sf"/>
</dbReference>
<dbReference type="InterPro" id="IPR041490">
    <property type="entry name" value="KstR2_TetR_C"/>
</dbReference>
<keyword evidence="3" id="KW-0804">Transcription</keyword>
<evidence type="ECO:0000256" key="4">
    <source>
        <dbReference type="PROSITE-ProRule" id="PRU00335"/>
    </source>
</evidence>
<dbReference type="PROSITE" id="PS50977">
    <property type="entry name" value="HTH_TETR_2"/>
    <property type="match status" value="1"/>
</dbReference>
<dbReference type="PRINTS" id="PR00455">
    <property type="entry name" value="HTHTETR"/>
</dbReference>
<dbReference type="Pfam" id="PF00440">
    <property type="entry name" value="TetR_N"/>
    <property type="match status" value="1"/>
</dbReference>
<accession>A0A7I7UG68</accession>
<evidence type="ECO:0000313" key="6">
    <source>
        <dbReference type="EMBL" id="BBY80245.1"/>
    </source>
</evidence>
<reference evidence="6 7" key="1">
    <citation type="journal article" date="2019" name="Emerg. Microbes Infect.">
        <title>Comprehensive subspecies identification of 175 nontuberculous mycobacteria species based on 7547 genomic profiles.</title>
        <authorList>
            <person name="Matsumoto Y."/>
            <person name="Kinjo T."/>
            <person name="Motooka D."/>
            <person name="Nabeya D."/>
            <person name="Jung N."/>
            <person name="Uechi K."/>
            <person name="Horii T."/>
            <person name="Iida T."/>
            <person name="Fujita J."/>
            <person name="Nakamura S."/>
        </authorList>
    </citation>
    <scope>NUCLEOTIDE SEQUENCE [LARGE SCALE GENOMIC DNA]</scope>
    <source>
        <strain evidence="6 7">JCM 6370</strain>
    </source>
</reference>
<gene>
    <name evidence="6" type="ORF">MPUL_14030</name>
</gene>
<evidence type="ECO:0000256" key="1">
    <source>
        <dbReference type="ARBA" id="ARBA00023015"/>
    </source>
</evidence>
<protein>
    <submittedName>
        <fullName evidence="6">TetR family transcriptional regulator</fullName>
    </submittedName>
</protein>
<feature type="DNA-binding region" description="H-T-H motif" evidence="4">
    <location>
        <begin position="43"/>
        <end position="62"/>
    </location>
</feature>
<dbReference type="InterPro" id="IPR050109">
    <property type="entry name" value="HTH-type_TetR-like_transc_reg"/>
</dbReference>
<name>A0A7I7UG68_MYCPV</name>
<dbReference type="Gene3D" id="1.10.357.10">
    <property type="entry name" value="Tetracycline Repressor, domain 2"/>
    <property type="match status" value="1"/>
</dbReference>
<evidence type="ECO:0000313" key="7">
    <source>
        <dbReference type="Proteomes" id="UP000467252"/>
    </source>
</evidence>
<dbReference type="InterPro" id="IPR001647">
    <property type="entry name" value="HTH_TetR"/>
</dbReference>
<dbReference type="Pfam" id="PF17932">
    <property type="entry name" value="TetR_C_24"/>
    <property type="match status" value="1"/>
</dbReference>
<keyword evidence="7" id="KW-1185">Reference proteome</keyword>
<dbReference type="GO" id="GO:0003700">
    <property type="term" value="F:DNA-binding transcription factor activity"/>
    <property type="evidence" value="ECO:0007669"/>
    <property type="project" value="TreeGrafter"/>
</dbReference>
<keyword evidence="1" id="KW-0805">Transcription regulation</keyword>
<dbReference type="Proteomes" id="UP000467252">
    <property type="component" value="Chromosome"/>
</dbReference>
<evidence type="ECO:0000256" key="3">
    <source>
        <dbReference type="ARBA" id="ARBA00023163"/>
    </source>
</evidence>
<feature type="domain" description="HTH tetR-type" evidence="5">
    <location>
        <begin position="20"/>
        <end position="80"/>
    </location>
</feature>
<organism evidence="6 7">
    <name type="scientific">Mycolicibacterium pulveris</name>
    <name type="common">Mycobacterium pulveris</name>
    <dbReference type="NCBI Taxonomy" id="36813"/>
    <lineage>
        <taxon>Bacteria</taxon>
        <taxon>Bacillati</taxon>
        <taxon>Actinomycetota</taxon>
        <taxon>Actinomycetes</taxon>
        <taxon>Mycobacteriales</taxon>
        <taxon>Mycobacteriaceae</taxon>
        <taxon>Mycolicibacterium</taxon>
    </lineage>
</organism>
<evidence type="ECO:0000256" key="2">
    <source>
        <dbReference type="ARBA" id="ARBA00023125"/>
    </source>
</evidence>